<protein>
    <submittedName>
        <fullName evidence="1">Uncharacterized protein</fullName>
    </submittedName>
</protein>
<sequence length="134" mass="13443">MADNFAVILELNEHADAKQYTVAAGTSISKGDLLRISGDNTVSASTANSEVYGGVAAADKDGTDSSTKLGVHVPGALNKFDMTCGGAGVTRGSLVSLSGANLIKDATEAEVITGDVIGRVEETGDAAEVVAVLS</sequence>
<comment type="caution">
    <text evidence="1">The sequence shown here is derived from an EMBL/GenBank/DDBJ whole genome shotgun (WGS) entry which is preliminary data.</text>
</comment>
<evidence type="ECO:0000313" key="1">
    <source>
        <dbReference type="EMBL" id="KKK47367.1"/>
    </source>
</evidence>
<name>A0A0F8VSU1_9ZZZZ</name>
<reference evidence="1" key="1">
    <citation type="journal article" date="2015" name="Nature">
        <title>Complex archaea that bridge the gap between prokaryotes and eukaryotes.</title>
        <authorList>
            <person name="Spang A."/>
            <person name="Saw J.H."/>
            <person name="Jorgensen S.L."/>
            <person name="Zaremba-Niedzwiedzka K."/>
            <person name="Martijn J."/>
            <person name="Lind A.E."/>
            <person name="van Eijk R."/>
            <person name="Schleper C."/>
            <person name="Guy L."/>
            <person name="Ettema T.J."/>
        </authorList>
    </citation>
    <scope>NUCLEOTIDE SEQUENCE</scope>
</reference>
<dbReference type="AlphaFoldDB" id="A0A0F8VSU1"/>
<dbReference type="EMBL" id="LAZR01069614">
    <property type="protein sequence ID" value="KKK47367.1"/>
    <property type="molecule type" value="Genomic_DNA"/>
</dbReference>
<organism evidence="1">
    <name type="scientific">marine sediment metagenome</name>
    <dbReference type="NCBI Taxonomy" id="412755"/>
    <lineage>
        <taxon>unclassified sequences</taxon>
        <taxon>metagenomes</taxon>
        <taxon>ecological metagenomes</taxon>
    </lineage>
</organism>
<gene>
    <name evidence="1" type="ORF">LCGC14_3155930</name>
</gene>
<proteinExistence type="predicted"/>
<accession>A0A0F8VSU1</accession>